<feature type="domain" description="GW" evidence="4">
    <location>
        <begin position="135"/>
        <end position="199"/>
    </location>
</feature>
<sequence>MKKTTGIWFAAILCMIISVTVSADVQNKQTEPDYKTDYYMIVESKAGGIDIYANPDLEAAKLSEEMIPNGTALHIEGEVEDETHKRTWGYVQYHGMNGFVPLDDCRPAASRQEAIDSELYLAGRDNVNYQADYDITVSEEDDMKLYQGPGEKYGTVPGVRDIKSGETLHITQDAHMNDGSYWGVTTIDGKQGWVNLDEVNNPDQQEGTESGEMSDSTENGKTPGKTDSALSAEDAETSDTAVSVSTEKPETPSAEVSKTAGEPGTTPSAISETEEKPEISVAALSITPDAAESSEAASAPKAVPEKASGTDDTASGKKEAEGTPAVSEKPESAEVTGAGNKETEKSKEKEESSVKKTENSAGENAQETSAQTVKTSSGIPAPFLWIAAIAVGAAVGVLIYHFKKR</sequence>
<dbReference type="Proteomes" id="UP001549106">
    <property type="component" value="Unassembled WGS sequence"/>
</dbReference>
<keyword evidence="6" id="KW-1185">Reference proteome</keyword>
<evidence type="ECO:0000313" key="6">
    <source>
        <dbReference type="Proteomes" id="UP001549106"/>
    </source>
</evidence>
<comment type="caution">
    <text evidence="5">The sequence shown here is derived from an EMBL/GenBank/DDBJ whole genome shotgun (WGS) entry which is preliminary data.</text>
</comment>
<accession>A0ABV2M034</accession>
<evidence type="ECO:0000313" key="5">
    <source>
        <dbReference type="EMBL" id="MET3748892.1"/>
    </source>
</evidence>
<keyword evidence="2" id="KW-0812">Transmembrane</keyword>
<dbReference type="InterPro" id="IPR025987">
    <property type="entry name" value="GW_dom"/>
</dbReference>
<reference evidence="5 6" key="1">
    <citation type="submission" date="2024-06" db="EMBL/GenBank/DDBJ databases">
        <title>Genomic Encyclopedia of Type Strains, Phase IV (KMG-IV): sequencing the most valuable type-strain genomes for metagenomic binning, comparative biology and taxonomic classification.</title>
        <authorList>
            <person name="Goeker M."/>
        </authorList>
    </citation>
    <scope>NUCLEOTIDE SEQUENCE [LARGE SCALE GENOMIC DNA]</scope>
    <source>
        <strain evidence="5 6">DSM 29492</strain>
    </source>
</reference>
<keyword evidence="2" id="KW-0472">Membrane</keyword>
<evidence type="ECO:0000256" key="1">
    <source>
        <dbReference type="SAM" id="MobiDB-lite"/>
    </source>
</evidence>
<feature type="region of interest" description="Disordered" evidence="1">
    <location>
        <begin position="289"/>
        <end position="375"/>
    </location>
</feature>
<evidence type="ECO:0000256" key="3">
    <source>
        <dbReference type="SAM" id="SignalP"/>
    </source>
</evidence>
<organism evidence="5 6">
    <name type="scientific">Blautia caecimuris</name>
    <dbReference type="NCBI Taxonomy" id="1796615"/>
    <lineage>
        <taxon>Bacteria</taxon>
        <taxon>Bacillati</taxon>
        <taxon>Bacillota</taxon>
        <taxon>Clostridia</taxon>
        <taxon>Lachnospirales</taxon>
        <taxon>Lachnospiraceae</taxon>
        <taxon>Blautia</taxon>
    </lineage>
</organism>
<feature type="region of interest" description="Disordered" evidence="1">
    <location>
        <begin position="194"/>
        <end position="277"/>
    </location>
</feature>
<feature type="transmembrane region" description="Helical" evidence="2">
    <location>
        <begin position="383"/>
        <end position="402"/>
    </location>
</feature>
<keyword evidence="2" id="KW-1133">Transmembrane helix</keyword>
<feature type="compositionally biased region" description="Polar residues" evidence="1">
    <location>
        <begin position="201"/>
        <end position="220"/>
    </location>
</feature>
<feature type="signal peptide" evidence="3">
    <location>
        <begin position="1"/>
        <end position="23"/>
    </location>
</feature>
<feature type="compositionally biased region" description="Polar residues" evidence="1">
    <location>
        <begin position="361"/>
        <end position="375"/>
    </location>
</feature>
<proteinExistence type="predicted"/>
<gene>
    <name evidence="5" type="ORF">ABID24_000108</name>
</gene>
<dbReference type="RefSeq" id="WP_257463691.1">
    <property type="nucleotide sequence ID" value="NZ_BAABXP010000002.1"/>
</dbReference>
<evidence type="ECO:0000256" key="2">
    <source>
        <dbReference type="SAM" id="Phobius"/>
    </source>
</evidence>
<protein>
    <recommendedName>
        <fullName evidence="4">GW domain-containing protein</fullName>
    </recommendedName>
</protein>
<feature type="compositionally biased region" description="Basic and acidic residues" evidence="1">
    <location>
        <begin position="341"/>
        <end position="358"/>
    </location>
</feature>
<keyword evidence="3" id="KW-0732">Signal</keyword>
<evidence type="ECO:0000259" key="4">
    <source>
        <dbReference type="Pfam" id="PF13457"/>
    </source>
</evidence>
<dbReference type="Pfam" id="PF13457">
    <property type="entry name" value="GW"/>
    <property type="match status" value="2"/>
</dbReference>
<feature type="domain" description="GW" evidence="4">
    <location>
        <begin position="36"/>
        <end position="95"/>
    </location>
</feature>
<name>A0ABV2M034_9FIRM</name>
<dbReference type="EMBL" id="JBEPMJ010000001">
    <property type="protein sequence ID" value="MET3748892.1"/>
    <property type="molecule type" value="Genomic_DNA"/>
</dbReference>
<feature type="compositionally biased region" description="Low complexity" evidence="1">
    <location>
        <begin position="290"/>
        <end position="307"/>
    </location>
</feature>
<feature type="chain" id="PRO_5047301115" description="GW domain-containing protein" evidence="3">
    <location>
        <begin position="24"/>
        <end position="405"/>
    </location>
</feature>